<keyword evidence="1 4" id="KW-0728">SH3 domain</keyword>
<dbReference type="PROSITE" id="PS00720">
    <property type="entry name" value="RASGEF"/>
    <property type="match status" value="1"/>
</dbReference>
<dbReference type="SUPFAM" id="SSF50044">
    <property type="entry name" value="SH3-domain"/>
    <property type="match status" value="1"/>
</dbReference>
<evidence type="ECO:0000313" key="10">
    <source>
        <dbReference type="Proteomes" id="UP001274830"/>
    </source>
</evidence>
<dbReference type="PROSITE" id="PS50212">
    <property type="entry name" value="RASGEF_NTER"/>
    <property type="match status" value="1"/>
</dbReference>
<dbReference type="InterPro" id="IPR036028">
    <property type="entry name" value="SH3-like_dom_sf"/>
</dbReference>
<dbReference type="SUPFAM" id="SSF48366">
    <property type="entry name" value="Ras GEF"/>
    <property type="match status" value="1"/>
</dbReference>
<evidence type="ECO:0000256" key="1">
    <source>
        <dbReference type="ARBA" id="ARBA00022443"/>
    </source>
</evidence>
<dbReference type="GO" id="GO:0005886">
    <property type="term" value="C:plasma membrane"/>
    <property type="evidence" value="ECO:0007669"/>
    <property type="project" value="TreeGrafter"/>
</dbReference>
<proteinExistence type="predicted"/>
<dbReference type="InterPro" id="IPR008937">
    <property type="entry name" value="Ras-like_GEF"/>
</dbReference>
<evidence type="ECO:0000256" key="2">
    <source>
        <dbReference type="ARBA" id="ARBA00022658"/>
    </source>
</evidence>
<dbReference type="InterPro" id="IPR000651">
    <property type="entry name" value="Ras-like_Gua-exchang_fac_N"/>
</dbReference>
<feature type="region of interest" description="Disordered" evidence="5">
    <location>
        <begin position="1207"/>
        <end position="1227"/>
    </location>
</feature>
<dbReference type="RefSeq" id="XP_064691090.1">
    <property type="nucleotide sequence ID" value="XM_064841226.1"/>
</dbReference>
<evidence type="ECO:0000256" key="5">
    <source>
        <dbReference type="SAM" id="MobiDB-lite"/>
    </source>
</evidence>
<evidence type="ECO:0000259" key="8">
    <source>
        <dbReference type="PROSITE" id="PS50212"/>
    </source>
</evidence>
<dbReference type="PROSITE" id="PS50009">
    <property type="entry name" value="RASGEF_CAT"/>
    <property type="match status" value="1"/>
</dbReference>
<dbReference type="GO" id="GO:0007265">
    <property type="term" value="P:Ras protein signal transduction"/>
    <property type="evidence" value="ECO:0007669"/>
    <property type="project" value="TreeGrafter"/>
</dbReference>
<feature type="region of interest" description="Disordered" evidence="5">
    <location>
        <begin position="315"/>
        <end position="384"/>
    </location>
</feature>
<feature type="domain" description="Ras-GEF" evidence="7">
    <location>
        <begin position="915"/>
        <end position="1162"/>
    </location>
</feature>
<gene>
    <name evidence="9" type="primary">BUD5</name>
    <name evidence="9" type="ORF">LTR78_006274</name>
</gene>
<feature type="compositionally biased region" description="Low complexity" evidence="5">
    <location>
        <begin position="567"/>
        <end position="576"/>
    </location>
</feature>
<dbReference type="EMBL" id="JAUTXT010000023">
    <property type="protein sequence ID" value="KAK3673721.1"/>
    <property type="molecule type" value="Genomic_DNA"/>
</dbReference>
<feature type="domain" description="SH3" evidence="6">
    <location>
        <begin position="78"/>
        <end position="148"/>
    </location>
</feature>
<keyword evidence="2 3" id="KW-0344">Guanine-nucleotide releasing factor</keyword>
<organism evidence="9 10">
    <name type="scientific">Recurvomyces mirabilis</name>
    <dbReference type="NCBI Taxonomy" id="574656"/>
    <lineage>
        <taxon>Eukaryota</taxon>
        <taxon>Fungi</taxon>
        <taxon>Dikarya</taxon>
        <taxon>Ascomycota</taxon>
        <taxon>Pezizomycotina</taxon>
        <taxon>Dothideomycetes</taxon>
        <taxon>Dothideomycetidae</taxon>
        <taxon>Mycosphaerellales</taxon>
        <taxon>Teratosphaeriaceae</taxon>
        <taxon>Recurvomyces</taxon>
    </lineage>
</organism>
<dbReference type="PROSITE" id="PS50002">
    <property type="entry name" value="SH3"/>
    <property type="match status" value="1"/>
</dbReference>
<dbReference type="PANTHER" id="PTHR23113:SF354">
    <property type="entry name" value="BUD SITE SELECTION PROTEIN 5"/>
    <property type="match status" value="1"/>
</dbReference>
<dbReference type="InterPro" id="IPR001452">
    <property type="entry name" value="SH3_domain"/>
</dbReference>
<dbReference type="InterPro" id="IPR023578">
    <property type="entry name" value="Ras_GEF_dom_sf"/>
</dbReference>
<dbReference type="Pfam" id="PF00617">
    <property type="entry name" value="RasGEF"/>
    <property type="match status" value="1"/>
</dbReference>
<dbReference type="Pfam" id="PF00618">
    <property type="entry name" value="RasGEF_N"/>
    <property type="match status" value="1"/>
</dbReference>
<dbReference type="CDD" id="cd00155">
    <property type="entry name" value="RasGEF"/>
    <property type="match status" value="1"/>
</dbReference>
<reference evidence="9" key="1">
    <citation type="submission" date="2023-07" db="EMBL/GenBank/DDBJ databases">
        <title>Black Yeasts Isolated from many extreme environments.</title>
        <authorList>
            <person name="Coleine C."/>
            <person name="Stajich J.E."/>
            <person name="Selbmann L."/>
        </authorList>
    </citation>
    <scope>NUCLEOTIDE SEQUENCE</scope>
    <source>
        <strain evidence="9">CCFEE 5485</strain>
    </source>
</reference>
<comment type="caution">
    <text evidence="9">The sequence shown here is derived from an EMBL/GenBank/DDBJ whole genome shotgun (WGS) entry which is preliminary data.</text>
</comment>
<feature type="compositionally biased region" description="Low complexity" evidence="5">
    <location>
        <begin position="531"/>
        <end position="542"/>
    </location>
</feature>
<dbReference type="Gene3D" id="1.10.840.10">
    <property type="entry name" value="Ras guanine-nucleotide exchange factors catalytic domain"/>
    <property type="match status" value="1"/>
</dbReference>
<evidence type="ECO:0000313" key="9">
    <source>
        <dbReference type="EMBL" id="KAK3673721.1"/>
    </source>
</evidence>
<feature type="region of interest" description="Disordered" evidence="5">
    <location>
        <begin position="664"/>
        <end position="695"/>
    </location>
</feature>
<dbReference type="SMART" id="SM00147">
    <property type="entry name" value="RasGEF"/>
    <property type="match status" value="1"/>
</dbReference>
<accession>A0AAE0WL55</accession>
<dbReference type="GeneID" id="89965775"/>
<dbReference type="InterPro" id="IPR036964">
    <property type="entry name" value="RASGEF_cat_dom_sf"/>
</dbReference>
<feature type="region of interest" description="Disordered" evidence="5">
    <location>
        <begin position="521"/>
        <end position="547"/>
    </location>
</feature>
<evidence type="ECO:0000256" key="3">
    <source>
        <dbReference type="PROSITE-ProRule" id="PRU00168"/>
    </source>
</evidence>
<dbReference type="CDD" id="cd06224">
    <property type="entry name" value="REM"/>
    <property type="match status" value="1"/>
</dbReference>
<dbReference type="Gene3D" id="2.30.30.40">
    <property type="entry name" value="SH3 Domains"/>
    <property type="match status" value="1"/>
</dbReference>
<dbReference type="Gene3D" id="1.20.870.10">
    <property type="entry name" value="Son of sevenless (SoS) protein Chain: S domain 1"/>
    <property type="match status" value="1"/>
</dbReference>
<dbReference type="AlphaFoldDB" id="A0AAE0WL55"/>
<name>A0AAE0WL55_9PEZI</name>
<evidence type="ECO:0000256" key="4">
    <source>
        <dbReference type="PROSITE-ProRule" id="PRU00192"/>
    </source>
</evidence>
<dbReference type="Proteomes" id="UP001274830">
    <property type="component" value="Unassembled WGS sequence"/>
</dbReference>
<feature type="domain" description="N-terminal Ras-GEF" evidence="8">
    <location>
        <begin position="735"/>
        <end position="855"/>
    </location>
</feature>
<dbReference type="SMART" id="SM00229">
    <property type="entry name" value="RasGEFN"/>
    <property type="match status" value="1"/>
</dbReference>
<evidence type="ECO:0000259" key="6">
    <source>
        <dbReference type="PROSITE" id="PS50002"/>
    </source>
</evidence>
<protein>
    <submittedName>
        <fullName evidence="9">Ras guanine nucleotide exchange factor bud5</fullName>
    </submittedName>
</protein>
<evidence type="ECO:0000259" key="7">
    <source>
        <dbReference type="PROSITE" id="PS50009"/>
    </source>
</evidence>
<dbReference type="PANTHER" id="PTHR23113">
    <property type="entry name" value="GUANINE NUCLEOTIDE EXCHANGE FACTOR"/>
    <property type="match status" value="1"/>
</dbReference>
<dbReference type="InterPro" id="IPR019804">
    <property type="entry name" value="Ras_G-nucl-exch_fac_CS"/>
</dbReference>
<feature type="region of interest" description="Disordered" evidence="5">
    <location>
        <begin position="567"/>
        <end position="618"/>
    </location>
</feature>
<dbReference type="InterPro" id="IPR001895">
    <property type="entry name" value="RASGEF_cat_dom"/>
</dbReference>
<keyword evidence="10" id="KW-1185">Reference proteome</keyword>
<dbReference type="GO" id="GO:0005085">
    <property type="term" value="F:guanyl-nucleotide exchange factor activity"/>
    <property type="evidence" value="ECO:0007669"/>
    <property type="project" value="UniProtKB-KW"/>
</dbReference>
<dbReference type="SMART" id="SM00326">
    <property type="entry name" value="SH3"/>
    <property type="match status" value="1"/>
</dbReference>
<feature type="compositionally biased region" description="Polar residues" evidence="5">
    <location>
        <begin position="358"/>
        <end position="384"/>
    </location>
</feature>
<sequence length="1227" mass="133966">MLHGSVAGSSSVEAGSVTATLRGAQFASSQGSTKLLSPSYPAMDSGITTGLAITLPMTPPESPVYSHDPSDTLPAPALFHNYLRAFYPFEAPADSDSGDDALMMTVTIKPGDLILVHSVHANGWADGTVVTTGERGWLPTNYCEAYDHPYLRNLLNAMTQFWDLIGANEDANLSTFVRQDYIRGLIAGVRYLLEHADCLHRDASLVQGHTGIRRMRKGLLADLSNLVQIAKGLQETISEPFAGEVVHYLLDDVITKAFKVVTRAVGFADMWAKEIAESRSETDSQDTRDYRKAGASSFESLQLAIDTSAPYTAQTDRRVDSAKVVPIDQGKLSDSEETSSHQTAQEANGHAADLSERPTITRSGTTSYRLSTIDNESSTPTSLASGQLSQAHDECISHIGAFIGHHLQARPTAELADTTERVVLACRALLAAVDVVLARDSQYSASVHQARIEFQLKLEEVVKATRNVFTFSDTEESNAVMLPEQTNRLVAVGTSLIRTAGECVARTKNLIEQIGDVELNKQSNQTDERPTTAITTSPSTASEALAQPRILTSFQKRLSRKVLPSLPASGLASSTSVDNVEQAPEGGNAGPGATDERPSTADSHGAKATPSMRRRSRIRLSHNGISGASLKSPTMPAIFQVDEGPTRKDSAGLSIDGSAETFRSSMRHSGISAVSEVSTRATTPDHDKAPLSPDPGLLDSFHSISSLHTTESDPLNDAETQLWQKTFASELTLNKDGQITGGTLPALIEQLTIHDVAPDPQFMIAFYLTFRMFATPRDFAQTLIARFDYIGDSAAIAKPVRLRVYNVFKGWMETYWSADADKDALGEIRYFALHKLKAHLPSAADRLLETIRKITESYHSGEHTGQLVSGIGKTSIAAQQATNDEAPEPMVSKAQMNLLRAAEKGGLVCSVLEFEPLELARQLTLMTSKIYCAIQPEELLSLDWGTRGTNKAQNVRAMCSMNTDLAHIVGDSILAPDDAKKRAVVVKHWSKVATHCLELNNYDSLMAIMCSLNTSVVQRLKRTWDLVSKKTRARLAELNAIIDVSRNSVALRRRLETPVAPCIPFLGIYLTDLTFLDVGNPKTRELPGAASDDGQTVSVINFDKYMRMAKVISHLQKFQVPYSLRPVQEMQAWIDSHMSQMRESNDQMVGKFHRRSLVVEPKLEDAKLLKAVDARRGTDTASERPKTGNKERFDMFLRNNHFNLKALTSQDSPAIESQSGGEKQASS</sequence>